<evidence type="ECO:0000256" key="1">
    <source>
        <dbReference type="ARBA" id="ARBA00009477"/>
    </source>
</evidence>
<dbReference type="AlphaFoldDB" id="A0A327VZ33"/>
<evidence type="ECO:0000313" key="4">
    <source>
        <dbReference type="Proteomes" id="UP000249819"/>
    </source>
</evidence>
<proteinExistence type="inferred from homology"/>
<dbReference type="Gene3D" id="2.40.30.170">
    <property type="match status" value="1"/>
</dbReference>
<gene>
    <name evidence="3" type="ORF">CLV59_105324</name>
</gene>
<dbReference type="GO" id="GO:1990281">
    <property type="term" value="C:efflux pump complex"/>
    <property type="evidence" value="ECO:0007669"/>
    <property type="project" value="TreeGrafter"/>
</dbReference>
<feature type="domain" description="Multidrug resistance protein MdtA-like barrel-sandwich hybrid" evidence="2">
    <location>
        <begin position="78"/>
        <end position="220"/>
    </location>
</feature>
<dbReference type="InterPro" id="IPR058625">
    <property type="entry name" value="MdtA-like_BSH"/>
</dbReference>
<dbReference type="Pfam" id="PF25917">
    <property type="entry name" value="BSH_RND"/>
    <property type="match status" value="1"/>
</dbReference>
<dbReference type="PROSITE" id="PS51257">
    <property type="entry name" value="PROKAR_LIPOPROTEIN"/>
    <property type="match status" value="1"/>
</dbReference>
<comment type="similarity">
    <text evidence="1">Belongs to the membrane fusion protein (MFP) (TC 8.A.1) family.</text>
</comment>
<name>A0A327VZ33_9BACT</name>
<dbReference type="Proteomes" id="UP000249819">
    <property type="component" value="Unassembled WGS sequence"/>
</dbReference>
<dbReference type="Gene3D" id="2.40.50.100">
    <property type="match status" value="1"/>
</dbReference>
<evidence type="ECO:0000259" key="2">
    <source>
        <dbReference type="Pfam" id="PF25917"/>
    </source>
</evidence>
<comment type="caution">
    <text evidence="3">The sequence shown here is derived from an EMBL/GenBank/DDBJ whole genome shotgun (WGS) entry which is preliminary data.</text>
</comment>
<organism evidence="3 4">
    <name type="scientific">Chitinophaga dinghuensis</name>
    <dbReference type="NCBI Taxonomy" id="1539050"/>
    <lineage>
        <taxon>Bacteria</taxon>
        <taxon>Pseudomonadati</taxon>
        <taxon>Bacteroidota</taxon>
        <taxon>Chitinophagia</taxon>
        <taxon>Chitinophagales</taxon>
        <taxon>Chitinophagaceae</taxon>
        <taxon>Chitinophaga</taxon>
    </lineage>
</organism>
<protein>
    <submittedName>
        <fullName evidence="3">RND family efflux transporter MFP subunit</fullName>
    </submittedName>
</protein>
<evidence type="ECO:0000313" key="3">
    <source>
        <dbReference type="EMBL" id="RAJ80216.1"/>
    </source>
</evidence>
<dbReference type="Gene3D" id="2.40.420.20">
    <property type="match status" value="1"/>
</dbReference>
<reference evidence="3 4" key="1">
    <citation type="submission" date="2018-06" db="EMBL/GenBank/DDBJ databases">
        <title>Genomic Encyclopedia of Archaeal and Bacterial Type Strains, Phase II (KMG-II): from individual species to whole genera.</title>
        <authorList>
            <person name="Goeker M."/>
        </authorList>
    </citation>
    <scope>NUCLEOTIDE SEQUENCE [LARGE SCALE GENOMIC DNA]</scope>
    <source>
        <strain evidence="3 4">DSM 29821</strain>
    </source>
</reference>
<dbReference type="NCBIfam" id="TIGR01730">
    <property type="entry name" value="RND_mfp"/>
    <property type="match status" value="1"/>
</dbReference>
<accession>A0A327VZ33</accession>
<sequence length="380" mass="41338">MKLTMNNIILNKYDTMRRCFSILGFTSLVGMLTACHQNRDSKDVAKKAGADSVTVFLLSKDTVSKQITFPAELIPLERAEMYAKVSGYVGTLKVDIGDKVSKGQLLAVLEAPEANANYAQANADVQIARSRYLGSLDAYRRIVNAAKVEGTIAAGELEKAKSLMMADSAALNAARSKKVAFAQLKDYLTIRAPFSGIITQRNVDPGTLVSAGNPKPMLVVENISILRLRVPVPESYTATHTENPGINFTVDAQPDVTYQAKLSRKGGALNLSNRTETWEFLFQNNNLQLKSGMFATAVLNLGRKAPTFLVPAAAVATNQEKRFVIRLKDGKAEWVDVRNGINLGEKIEIFGHLSVGDTLLTRATDEIKAGSSLTPRLGMK</sequence>
<dbReference type="SUPFAM" id="SSF111369">
    <property type="entry name" value="HlyD-like secretion proteins"/>
    <property type="match status" value="1"/>
</dbReference>
<dbReference type="Gene3D" id="1.10.287.470">
    <property type="entry name" value="Helix hairpin bin"/>
    <property type="match status" value="1"/>
</dbReference>
<dbReference type="GO" id="GO:0015562">
    <property type="term" value="F:efflux transmembrane transporter activity"/>
    <property type="evidence" value="ECO:0007669"/>
    <property type="project" value="TreeGrafter"/>
</dbReference>
<keyword evidence="4" id="KW-1185">Reference proteome</keyword>
<dbReference type="EMBL" id="QLMA01000005">
    <property type="protein sequence ID" value="RAJ80216.1"/>
    <property type="molecule type" value="Genomic_DNA"/>
</dbReference>
<dbReference type="PANTHER" id="PTHR30469:SF37">
    <property type="entry name" value="RAGD PROTEIN"/>
    <property type="match status" value="1"/>
</dbReference>
<dbReference type="OrthoDB" id="9806939at2"/>
<dbReference type="InterPro" id="IPR006143">
    <property type="entry name" value="RND_pump_MFP"/>
</dbReference>
<dbReference type="PANTHER" id="PTHR30469">
    <property type="entry name" value="MULTIDRUG RESISTANCE PROTEIN MDTA"/>
    <property type="match status" value="1"/>
</dbReference>